<proteinExistence type="predicted"/>
<geneLocation type="plasmid" evidence="2">
    <name>pjcm18538 dna</name>
</geneLocation>
<evidence type="ECO:0000313" key="2">
    <source>
        <dbReference type="Proteomes" id="UP000467428"/>
    </source>
</evidence>
<gene>
    <name evidence="1" type="ORF">MARA_11080</name>
</gene>
<name>A0A7I7RTU2_9MYCO</name>
<dbReference type="EMBL" id="AP022593">
    <property type="protein sequence ID" value="BBY47640.1"/>
    <property type="molecule type" value="Genomic_DNA"/>
</dbReference>
<reference evidence="1 2" key="1">
    <citation type="journal article" date="2019" name="Emerg. Microbes Infect.">
        <title>Comprehensive subspecies identification of 175 nontuberculous mycobacteria species based on 7547 genomic profiles.</title>
        <authorList>
            <person name="Matsumoto Y."/>
            <person name="Kinjo T."/>
            <person name="Motooka D."/>
            <person name="Nabeya D."/>
            <person name="Jung N."/>
            <person name="Uechi K."/>
            <person name="Horii T."/>
            <person name="Iida T."/>
            <person name="Fujita J."/>
            <person name="Nakamura S."/>
        </authorList>
    </citation>
    <scope>NUCLEOTIDE SEQUENCE [LARGE SCALE GENOMIC DNA]</scope>
    <source>
        <strain evidence="1 2">JCM 18538</strain>
    </source>
</reference>
<dbReference type="AlphaFoldDB" id="A0A7I7RTU2"/>
<dbReference type="RefSeq" id="WP_163917546.1">
    <property type="nucleotide sequence ID" value="NZ_AP022593.1"/>
</dbReference>
<sequence length="449" mass="50192">MTDLDAQVVEFNSAITSRIDRFARTMEFGNTTAERYRQILVEHQPTGGQWDATCTGAHTQDAAWPCREARRLRKADTYPTSVQAAARWLDVLGSMREMIATTIPQVVDNIEYNLRIGSRNAQYNRRFAFSAFTMPFTYALAATPPRTGSEVEAAIAPLTEAVQLVTTDSDVRGAMLRLEQAMASADDALNSLLIDPEPATVTELVEELRRSIKVSMLSALLGSSGIVELADAEFSARLEELKYPPPQARWVEVGSVPVSVVGKPSDTTISIEEVYQSAAPGVQGLLQAIRGEASPPRTTEVQRIQGSQWISFIFAEWNDHYRFELAKVWDCSHRDYQFPLLGDLGKIRNDMIHNGGIAKRGTANCQILSWFEEGQRMHLTSPMYTEVVRLWPWAELLRRPPPRQDSRNQFPGQVSLTLIDAVQRAAAVDGSKPDDVIEEALRLWLRQDV</sequence>
<keyword evidence="2" id="KW-1185">Reference proteome</keyword>
<protein>
    <submittedName>
        <fullName evidence="1">Uncharacterized protein</fullName>
    </submittedName>
</protein>
<accession>A0A7I7RTU2</accession>
<dbReference type="Proteomes" id="UP000467428">
    <property type="component" value="Chromosome"/>
</dbReference>
<evidence type="ECO:0000313" key="1">
    <source>
        <dbReference type="EMBL" id="BBY47640.1"/>
    </source>
</evidence>
<dbReference type="KEGG" id="marz:MARA_11080"/>
<organism evidence="1 2">
    <name type="scientific">Mycolicibacterium arabiense</name>
    <dbReference type="NCBI Taxonomy" id="1286181"/>
    <lineage>
        <taxon>Bacteria</taxon>
        <taxon>Bacillati</taxon>
        <taxon>Actinomycetota</taxon>
        <taxon>Actinomycetes</taxon>
        <taxon>Mycobacteriales</taxon>
        <taxon>Mycobacteriaceae</taxon>
        <taxon>Mycolicibacterium</taxon>
    </lineage>
</organism>